<evidence type="ECO:0000259" key="3">
    <source>
        <dbReference type="PROSITE" id="PS50902"/>
    </source>
</evidence>
<dbReference type="GO" id="GO:0003955">
    <property type="term" value="F:NAD(P)H dehydrogenase (quinone) activity"/>
    <property type="evidence" value="ECO:0007669"/>
    <property type="project" value="InterPro"/>
</dbReference>
<dbReference type="PANTHER" id="PTHR30546:SF23">
    <property type="entry name" value="FLAVOPROTEIN-LIKE PROTEIN YCP4-RELATED"/>
    <property type="match status" value="1"/>
</dbReference>
<dbReference type="InterPro" id="IPR029039">
    <property type="entry name" value="Flavoprotein-like_sf"/>
</dbReference>
<comment type="caution">
    <text evidence="4">The sequence shown here is derived from an EMBL/GenBank/DDBJ whole genome shotgun (WGS) entry which is preliminary data.</text>
</comment>
<dbReference type="NCBIfam" id="NF002999">
    <property type="entry name" value="PRK03767.1"/>
    <property type="match status" value="1"/>
</dbReference>
<dbReference type="PANTHER" id="PTHR30546">
    <property type="entry name" value="FLAVODOXIN-RELATED PROTEIN WRBA-RELATED"/>
    <property type="match status" value="1"/>
</dbReference>
<dbReference type="Proteomes" id="UP000650833">
    <property type="component" value="Unassembled WGS sequence"/>
</dbReference>
<evidence type="ECO:0000256" key="1">
    <source>
        <dbReference type="ARBA" id="ARBA00006961"/>
    </source>
</evidence>
<organism evidence="4 5">
    <name type="scientific">Mucor plumbeus</name>
    <dbReference type="NCBI Taxonomy" id="97098"/>
    <lineage>
        <taxon>Eukaryota</taxon>
        <taxon>Fungi</taxon>
        <taxon>Fungi incertae sedis</taxon>
        <taxon>Mucoromycota</taxon>
        <taxon>Mucoromycotina</taxon>
        <taxon>Mucoromycetes</taxon>
        <taxon>Mucorales</taxon>
        <taxon>Mucorineae</taxon>
        <taxon>Mucoraceae</taxon>
        <taxon>Mucor</taxon>
    </lineage>
</organism>
<evidence type="ECO:0000313" key="4">
    <source>
        <dbReference type="EMBL" id="KAG2192289.1"/>
    </source>
</evidence>
<protein>
    <recommendedName>
        <fullName evidence="3">Flavodoxin-like domain-containing protein</fullName>
    </recommendedName>
</protein>
<dbReference type="PROSITE" id="PS50902">
    <property type="entry name" value="FLAVODOXIN_LIKE"/>
    <property type="match status" value="1"/>
</dbReference>
<comment type="similarity">
    <text evidence="1">Belongs to the WrbA family.</text>
</comment>
<dbReference type="InterPro" id="IPR010089">
    <property type="entry name" value="Flavoprotein_WrbA-like"/>
</dbReference>
<evidence type="ECO:0000313" key="5">
    <source>
        <dbReference type="Proteomes" id="UP000650833"/>
    </source>
</evidence>
<keyword evidence="5" id="KW-1185">Reference proteome</keyword>
<dbReference type="AlphaFoldDB" id="A0A8H7QHJ8"/>
<feature type="region of interest" description="Disordered" evidence="2">
    <location>
        <begin position="234"/>
        <end position="322"/>
    </location>
</feature>
<reference evidence="4" key="1">
    <citation type="submission" date="2020-12" db="EMBL/GenBank/DDBJ databases">
        <title>Metabolic potential, ecology and presence of endohyphal bacteria is reflected in genomic diversity of Mucoromycotina.</title>
        <authorList>
            <person name="Muszewska A."/>
            <person name="Okrasinska A."/>
            <person name="Steczkiewicz K."/>
            <person name="Drgas O."/>
            <person name="Orlowska M."/>
            <person name="Perlinska-Lenart U."/>
            <person name="Aleksandrzak-Piekarczyk T."/>
            <person name="Szatraj K."/>
            <person name="Zielenkiewicz U."/>
            <person name="Pilsyk S."/>
            <person name="Malc E."/>
            <person name="Mieczkowski P."/>
            <person name="Kruszewska J.S."/>
            <person name="Biernat P."/>
            <person name="Pawlowska J."/>
        </authorList>
    </citation>
    <scope>NUCLEOTIDE SEQUENCE</scope>
    <source>
        <strain evidence="4">CBS 226.32</strain>
    </source>
</reference>
<dbReference type="OrthoDB" id="2273658at2759"/>
<feature type="compositionally biased region" description="Basic and acidic residues" evidence="2">
    <location>
        <begin position="265"/>
        <end position="299"/>
    </location>
</feature>
<accession>A0A8H7QHJ8</accession>
<evidence type="ECO:0000256" key="2">
    <source>
        <dbReference type="SAM" id="MobiDB-lite"/>
    </source>
</evidence>
<dbReference type="NCBIfam" id="TIGR01755">
    <property type="entry name" value="flav_wrbA"/>
    <property type="match status" value="1"/>
</dbReference>
<name>A0A8H7QHJ8_9FUNG</name>
<dbReference type="EMBL" id="JAEPRC010000741">
    <property type="protein sequence ID" value="KAG2192289.1"/>
    <property type="molecule type" value="Genomic_DNA"/>
</dbReference>
<dbReference type="InterPro" id="IPR008254">
    <property type="entry name" value="Flavodoxin/NO_synth"/>
</dbReference>
<feature type="domain" description="Flavodoxin-like" evidence="3">
    <location>
        <begin position="4"/>
        <end position="190"/>
    </location>
</feature>
<dbReference type="SUPFAM" id="SSF52218">
    <property type="entry name" value="Flavoproteins"/>
    <property type="match status" value="1"/>
</dbReference>
<dbReference type="GO" id="GO:0016020">
    <property type="term" value="C:membrane"/>
    <property type="evidence" value="ECO:0007669"/>
    <property type="project" value="TreeGrafter"/>
</dbReference>
<dbReference type="Gene3D" id="3.40.50.360">
    <property type="match status" value="1"/>
</dbReference>
<feature type="compositionally biased region" description="Polar residues" evidence="2">
    <location>
        <begin position="246"/>
        <end position="264"/>
    </location>
</feature>
<dbReference type="FunFam" id="3.40.50.360:FF:000001">
    <property type="entry name" value="NAD(P)H dehydrogenase (Quinone) FQR1-like"/>
    <property type="match status" value="1"/>
</dbReference>
<dbReference type="Pfam" id="PF03358">
    <property type="entry name" value="FMN_red"/>
    <property type="match status" value="1"/>
</dbReference>
<feature type="compositionally biased region" description="Basic and acidic residues" evidence="2">
    <location>
        <begin position="309"/>
        <end position="322"/>
    </location>
</feature>
<sequence>MPTVYIIIYSLYHHIYKVAKDVQKGLESQGVTVKLFQVPETLSDEILEKLHAPPKPDIPVITVDALTEADAFLFGVPTRFGTFPAQMKSFLDATGALWATGGLSGKFAGTFFSTASQHGGQETTAYTLLTYFAHHGLNYVPLGFANSHLFDNSEVVGGSPYGAGTVANGDGSREPTAKELEIATTQGENFAKLLNTFHRGLEITDDKQVEGVQKNAVIEEAVPATTAVITTETDTTPNDAIPAAETNPTSRAIPDATTSATTEEPSIKEAEPVPVKEELKSESKPKAEEKPAVVEEKPAAKTAAPQPTPKKEEKKESKCFCM</sequence>
<proteinExistence type="inferred from homology"/>
<dbReference type="InterPro" id="IPR005025">
    <property type="entry name" value="FMN_Rdtase-like_dom"/>
</dbReference>
<dbReference type="GO" id="GO:0010181">
    <property type="term" value="F:FMN binding"/>
    <property type="evidence" value="ECO:0007669"/>
    <property type="project" value="InterPro"/>
</dbReference>
<gene>
    <name evidence="4" type="ORF">INT46_009362</name>
</gene>